<dbReference type="EMBL" id="CACVKT020009172">
    <property type="protein sequence ID" value="CAC5420808.1"/>
    <property type="molecule type" value="Genomic_DNA"/>
</dbReference>
<sequence length="626" mass="69118">MVSSAAAKFKRKIVYSNDQTDNGKNSTSTGAVIGGILGACSILAISAVLIVCKLRSKGIFKESNNYDNGNTNHAHFSKTIGQDSNSISDITNAITTSNQTYGIGETSTVVYAVVNKLKKPENIQETYIDAADGEYDHLHDIQNRRIVPQENVYHSHEVSRNKDDLTYDSSNFANGKFNKGNNIYDQSFSMSKEIIHMCQIIIDNRNNTTTIWTKHLNKVCLALELQKYPHGVTAIDANDKCGPAGLENDPLVLTKISELDGREFWIGLGIYTQLTPWIETLGCFLLNMKPSNERFVSSAGLCQQECSTGYFSYNLTNSANLSSCLTTANTVLVYEIYNGTTITSGAKNGLCTTLTCVPPHAVDVEASLCEGGDYNINSLCEDGMQPTSTASWGLSQNQISEDCWNKDKLLLHSNACQYFGHTLLARAWTNVFREEKEVERPLGFIVVGSVGAVIVLLIGVTVILCKVRRIGLFKSNASAKTTNVVFSVNGEETSLEVQTQQHVNKGIGLVYQAKEKSNKTNNSYAQVQKVKRMEDSYTENKNGEYDHLHNIGGRKPKAGENTYDSNVGVRNRNDPTYDTATSSSGLDMDNTYDHSFSNMKSYSEYDVSDSCMEIDRTNYDVYDQAC</sequence>
<dbReference type="OrthoDB" id="6195416at2759"/>
<reference evidence="3 4" key="1">
    <citation type="submission" date="2020-06" db="EMBL/GenBank/DDBJ databases">
        <authorList>
            <person name="Li R."/>
            <person name="Bekaert M."/>
        </authorList>
    </citation>
    <scope>NUCLEOTIDE SEQUENCE [LARGE SCALE GENOMIC DNA]</scope>
    <source>
        <strain evidence="4">wild</strain>
    </source>
</reference>
<gene>
    <name evidence="3" type="ORF">MCOR_52996</name>
</gene>
<proteinExistence type="predicted"/>
<dbReference type="Proteomes" id="UP000507470">
    <property type="component" value="Unassembled WGS sequence"/>
</dbReference>
<organism evidence="3 4">
    <name type="scientific">Mytilus coruscus</name>
    <name type="common">Sea mussel</name>
    <dbReference type="NCBI Taxonomy" id="42192"/>
    <lineage>
        <taxon>Eukaryota</taxon>
        <taxon>Metazoa</taxon>
        <taxon>Spiralia</taxon>
        <taxon>Lophotrochozoa</taxon>
        <taxon>Mollusca</taxon>
        <taxon>Bivalvia</taxon>
        <taxon>Autobranchia</taxon>
        <taxon>Pteriomorphia</taxon>
        <taxon>Mytilida</taxon>
        <taxon>Mytiloidea</taxon>
        <taxon>Mytilidae</taxon>
        <taxon>Mytilinae</taxon>
        <taxon>Mytilus</taxon>
    </lineage>
</organism>
<feature type="region of interest" description="Disordered" evidence="1">
    <location>
        <begin position="541"/>
        <end position="587"/>
    </location>
</feature>
<evidence type="ECO:0000313" key="3">
    <source>
        <dbReference type="EMBL" id="CAC5420808.1"/>
    </source>
</evidence>
<evidence type="ECO:0000313" key="4">
    <source>
        <dbReference type="Proteomes" id="UP000507470"/>
    </source>
</evidence>
<dbReference type="AlphaFoldDB" id="A0A6J8EK48"/>
<evidence type="ECO:0000256" key="2">
    <source>
        <dbReference type="SAM" id="Phobius"/>
    </source>
</evidence>
<keyword evidence="2" id="KW-0812">Transmembrane</keyword>
<keyword evidence="2" id="KW-0472">Membrane</keyword>
<protein>
    <submittedName>
        <fullName evidence="3">Uncharacterized protein</fullName>
    </submittedName>
</protein>
<keyword evidence="2" id="KW-1133">Transmembrane helix</keyword>
<feature type="transmembrane region" description="Helical" evidence="2">
    <location>
        <begin position="442"/>
        <end position="464"/>
    </location>
</feature>
<feature type="transmembrane region" description="Helical" evidence="2">
    <location>
        <begin position="31"/>
        <end position="52"/>
    </location>
</feature>
<name>A0A6J8EK48_MYTCO</name>
<keyword evidence="4" id="KW-1185">Reference proteome</keyword>
<evidence type="ECO:0000256" key="1">
    <source>
        <dbReference type="SAM" id="MobiDB-lite"/>
    </source>
</evidence>
<accession>A0A6J8EK48</accession>
<feature type="compositionally biased region" description="Polar residues" evidence="1">
    <location>
        <begin position="574"/>
        <end position="585"/>
    </location>
</feature>